<evidence type="ECO:0000259" key="1">
    <source>
        <dbReference type="Pfam" id="PF12680"/>
    </source>
</evidence>
<sequence length="134" mass="14642">MSNNNQSLQVVNAFLTAVQQGDFEKVGSLLHPEIVWQQPGNNPFSGTQTSAADVFKMVGGMFQHTANNMALTAIKTMATHGESVACLLHWSATHPSGKEMEVDNIDVYTVRNGQIVAAVIYTADEALENMFWNN</sequence>
<feature type="domain" description="SnoaL-like" evidence="1">
    <location>
        <begin position="11"/>
        <end position="117"/>
    </location>
</feature>
<organism evidence="2 3">
    <name type="scientific">Deminuibacter soli</name>
    <dbReference type="NCBI Taxonomy" id="2291815"/>
    <lineage>
        <taxon>Bacteria</taxon>
        <taxon>Pseudomonadati</taxon>
        <taxon>Bacteroidota</taxon>
        <taxon>Chitinophagia</taxon>
        <taxon>Chitinophagales</taxon>
        <taxon>Chitinophagaceae</taxon>
        <taxon>Deminuibacter</taxon>
    </lineage>
</organism>
<dbReference type="Proteomes" id="UP000261284">
    <property type="component" value="Unassembled WGS sequence"/>
</dbReference>
<name>A0A3E1NRK0_9BACT</name>
<gene>
    <name evidence="2" type="ORF">DXN05_06175</name>
</gene>
<dbReference type="AlphaFoldDB" id="A0A3E1NRK0"/>
<evidence type="ECO:0000313" key="2">
    <source>
        <dbReference type="EMBL" id="RFM30537.1"/>
    </source>
</evidence>
<dbReference type="EMBL" id="QTJU01000001">
    <property type="protein sequence ID" value="RFM30537.1"/>
    <property type="molecule type" value="Genomic_DNA"/>
</dbReference>
<keyword evidence="3" id="KW-1185">Reference proteome</keyword>
<evidence type="ECO:0000313" key="3">
    <source>
        <dbReference type="Proteomes" id="UP000261284"/>
    </source>
</evidence>
<dbReference type="OrthoDB" id="7859473at2"/>
<dbReference type="InterPro" id="IPR037401">
    <property type="entry name" value="SnoaL-like"/>
</dbReference>
<dbReference type="PANTHER" id="PTHR41252:SF1">
    <property type="entry name" value="BLR2505 PROTEIN"/>
    <property type="match status" value="1"/>
</dbReference>
<dbReference type="Gene3D" id="3.10.450.50">
    <property type="match status" value="1"/>
</dbReference>
<accession>A0A3E1NRK0</accession>
<dbReference type="SUPFAM" id="SSF54427">
    <property type="entry name" value="NTF2-like"/>
    <property type="match status" value="1"/>
</dbReference>
<dbReference type="PANTHER" id="PTHR41252">
    <property type="entry name" value="BLR2505 PROTEIN"/>
    <property type="match status" value="1"/>
</dbReference>
<reference evidence="2 3" key="1">
    <citation type="submission" date="2018-08" db="EMBL/GenBank/DDBJ databases">
        <title>Chitinophagaceae sp. K23C18032701, a novel bacterium isolated from forest soil.</title>
        <authorList>
            <person name="Wang C."/>
        </authorList>
    </citation>
    <scope>NUCLEOTIDE SEQUENCE [LARGE SCALE GENOMIC DNA]</scope>
    <source>
        <strain evidence="2 3">K23C18032701</strain>
    </source>
</reference>
<proteinExistence type="predicted"/>
<dbReference type="InterPro" id="IPR032710">
    <property type="entry name" value="NTF2-like_dom_sf"/>
</dbReference>
<protein>
    <submittedName>
        <fullName evidence="2">Nuclear transport factor 2 family protein</fullName>
    </submittedName>
</protein>
<comment type="caution">
    <text evidence="2">The sequence shown here is derived from an EMBL/GenBank/DDBJ whole genome shotgun (WGS) entry which is preliminary data.</text>
</comment>
<dbReference type="Pfam" id="PF12680">
    <property type="entry name" value="SnoaL_2"/>
    <property type="match status" value="1"/>
</dbReference>
<dbReference type="RefSeq" id="WP_116846293.1">
    <property type="nucleotide sequence ID" value="NZ_QTJU01000001.1"/>
</dbReference>